<dbReference type="InterPro" id="IPR042265">
    <property type="entry name" value="DPH1/DPH2_3"/>
</dbReference>
<dbReference type="NCBIfam" id="TIGR00322">
    <property type="entry name" value="diphth2_R"/>
    <property type="match status" value="1"/>
</dbReference>
<dbReference type="GO" id="GO:0046872">
    <property type="term" value="F:metal ion binding"/>
    <property type="evidence" value="ECO:0007669"/>
    <property type="project" value="UniProtKB-KW"/>
</dbReference>
<sequence length="568" mass="61679">MTTAPPLSAPDAAIINHVVPLDETVLNSTSRASGISITELYDLNSVVETIVPAAASEPRFRRVALQLPDELLCDASAIFWELQRRIKQALSASTSSNLARSPELFVLADTSYGNCCVDEVAASHVDADLVVHFGHACLSPTARLPVLYVFSRLPIDVRHAAKELMRAVEEEEGSKNVVLMYDIAYEHAAPEVFELLRCGKEPADRFVLAMLDKHSNFTRHASPNPTGWGGDGVLEEGMERIKLEERNCGHDGCSTDRCASSLHSATSSSSPSNHKFILPPHIDVSHSLVLYLGGESLALTNLLLHLGPSTSVHSYDPLQDRLRVETGATNKLLMRRYAAVQRARDASVVALVVGTLGVHSYLPLLASLKELLTKKHGRKVYTISVGKLSPAKLANFQEVDIFVLVACPENSLVELKGTGKDYYKPIVTPWEMQIALDGGRGWSGEYILELGKVLEEGERQKQGADDAEGEDEPHFSLVTGGFVSRRHRPNMEGESEEQQAGTVALRSNDGIVTKIMDSAGGAHVAGRSWRGLEQRLGMDEPAKLEVGRAGIAQGYADGDEARHEGATN</sequence>
<comment type="cofactor">
    <cofactor evidence="1">
        <name>[4Fe-4S] cluster</name>
        <dbReference type="ChEBI" id="CHEBI:49883"/>
    </cofactor>
</comment>
<protein>
    <recommendedName>
        <fullName evidence="4 10">2-(3-amino-3-carboxypropyl)histidine synthase subunit 2</fullName>
    </recommendedName>
</protein>
<dbReference type="InterPro" id="IPR016435">
    <property type="entry name" value="DPH1/DPH2"/>
</dbReference>
<comment type="subcellular location">
    <subcellularLocation>
        <location evidence="10">Cytoplasm</location>
    </subcellularLocation>
</comment>
<dbReference type="GO" id="GO:0090560">
    <property type="term" value="F:2-(3-amino-3-carboxypropyl)histidine synthase activity"/>
    <property type="evidence" value="ECO:0007669"/>
    <property type="project" value="InterPro"/>
</dbReference>
<evidence type="ECO:0000256" key="4">
    <source>
        <dbReference type="ARBA" id="ARBA00021914"/>
    </source>
</evidence>
<reference evidence="12 13" key="1">
    <citation type="journal article" date="2018" name="Mol. Biol. Evol.">
        <title>Broad Genomic Sampling Reveals a Smut Pathogenic Ancestry of the Fungal Clade Ustilaginomycotina.</title>
        <authorList>
            <person name="Kijpornyongpan T."/>
            <person name="Mondo S.J."/>
            <person name="Barry K."/>
            <person name="Sandor L."/>
            <person name="Lee J."/>
            <person name="Lipzen A."/>
            <person name="Pangilinan J."/>
            <person name="LaButti K."/>
            <person name="Hainaut M."/>
            <person name="Henrissat B."/>
            <person name="Grigoriev I.V."/>
            <person name="Spatafora J.W."/>
            <person name="Aime M.C."/>
        </authorList>
    </citation>
    <scope>NUCLEOTIDE SEQUENCE [LARGE SCALE GENOMIC DNA]</scope>
    <source>
        <strain evidence="12 13">MCA 4198</strain>
    </source>
</reference>
<dbReference type="FunCoup" id="A0A316YSM8">
    <property type="interactions" value="645"/>
</dbReference>
<dbReference type="AlphaFoldDB" id="A0A316YSM8"/>
<dbReference type="InterPro" id="IPR042263">
    <property type="entry name" value="DPH1/DPH2_1"/>
</dbReference>
<dbReference type="Proteomes" id="UP000245768">
    <property type="component" value="Unassembled WGS sequence"/>
</dbReference>
<dbReference type="GeneID" id="37043269"/>
<evidence type="ECO:0000313" key="13">
    <source>
        <dbReference type="Proteomes" id="UP000245768"/>
    </source>
</evidence>
<dbReference type="UniPathway" id="UPA00559"/>
<evidence type="ECO:0000313" key="12">
    <source>
        <dbReference type="EMBL" id="PWN92309.1"/>
    </source>
</evidence>
<keyword evidence="13" id="KW-1185">Reference proteome</keyword>
<comment type="similarity">
    <text evidence="3 10">Belongs to the DPH1/DPH2 family. DPH2 subfamily.</text>
</comment>
<keyword evidence="10" id="KW-0963">Cytoplasm</keyword>
<dbReference type="GO" id="GO:0005737">
    <property type="term" value="C:cytoplasm"/>
    <property type="evidence" value="ECO:0007669"/>
    <property type="project" value="UniProtKB-SubCell"/>
</dbReference>
<feature type="region of interest" description="Disordered" evidence="11">
    <location>
        <begin position="483"/>
        <end position="503"/>
    </location>
</feature>
<keyword evidence="5 10" id="KW-0479">Metal-binding</keyword>
<dbReference type="PANTHER" id="PTHR10762">
    <property type="entry name" value="DIPHTHAMIDE BIOSYNTHESIS PROTEIN"/>
    <property type="match status" value="1"/>
</dbReference>
<dbReference type="GO" id="GO:0017183">
    <property type="term" value="P:protein histidyl modification to diphthamide"/>
    <property type="evidence" value="ECO:0007669"/>
    <property type="project" value="UniProtKB-UniPathway"/>
</dbReference>
<dbReference type="FunFam" id="3.40.50.11840:FF:000002">
    <property type="entry name" value="2-(3-amino-3-carboxypropyl)histidine synthase subunit 2"/>
    <property type="match status" value="1"/>
</dbReference>
<dbReference type="Pfam" id="PF01866">
    <property type="entry name" value="Diphthamide_syn"/>
    <property type="match status" value="2"/>
</dbReference>
<evidence type="ECO:0000256" key="7">
    <source>
        <dbReference type="ARBA" id="ARBA00023014"/>
    </source>
</evidence>
<proteinExistence type="inferred from homology"/>
<keyword evidence="6 10" id="KW-0408">Iron</keyword>
<dbReference type="OrthoDB" id="449241at2759"/>
<comment type="pathway">
    <text evidence="2 10">Protein modification; peptidyl-diphthamide biosynthesis.</text>
</comment>
<dbReference type="Gene3D" id="3.40.50.11860">
    <property type="entry name" value="Diphthamide synthesis DPH1/DPH2 domain 3"/>
    <property type="match status" value="1"/>
</dbReference>
<organism evidence="12 13">
    <name type="scientific">Acaromyces ingoldii</name>
    <dbReference type="NCBI Taxonomy" id="215250"/>
    <lineage>
        <taxon>Eukaryota</taxon>
        <taxon>Fungi</taxon>
        <taxon>Dikarya</taxon>
        <taxon>Basidiomycota</taxon>
        <taxon>Ustilaginomycotina</taxon>
        <taxon>Exobasidiomycetes</taxon>
        <taxon>Exobasidiales</taxon>
        <taxon>Cryptobasidiaceae</taxon>
        <taxon>Acaromyces</taxon>
    </lineage>
</organism>
<evidence type="ECO:0000256" key="1">
    <source>
        <dbReference type="ARBA" id="ARBA00001966"/>
    </source>
</evidence>
<name>A0A316YSM8_9BASI</name>
<dbReference type="STRING" id="215250.A0A316YSM8"/>
<dbReference type="NCBIfam" id="TIGR00272">
    <property type="entry name" value="DPH2"/>
    <property type="match status" value="1"/>
</dbReference>
<evidence type="ECO:0000256" key="8">
    <source>
        <dbReference type="ARBA" id="ARBA00034128"/>
    </source>
</evidence>
<dbReference type="RefSeq" id="XP_025379507.1">
    <property type="nucleotide sequence ID" value="XM_025521353.1"/>
</dbReference>
<comment type="subunit">
    <text evidence="8">Component of the 2-(3-amino-3-carboxypropyl)histidine synthase complex composed of DPH1, DPH2, DPH3 and a NADH-dependent reductase, predominantly CBR1.</text>
</comment>
<evidence type="ECO:0000256" key="5">
    <source>
        <dbReference type="ARBA" id="ARBA00022723"/>
    </source>
</evidence>
<dbReference type="Gene3D" id="3.40.50.11840">
    <property type="entry name" value="Diphthamide synthesis DPH1/DPH2 domain 1"/>
    <property type="match status" value="1"/>
</dbReference>
<dbReference type="FunFam" id="3.40.50.11860:FF:000001">
    <property type="entry name" value="2-(3-amino-3-carboxypropyl)histidine synthase subunit 2"/>
    <property type="match status" value="1"/>
</dbReference>
<accession>A0A316YSM8</accession>
<dbReference type="InterPro" id="IPR010014">
    <property type="entry name" value="DHP2"/>
</dbReference>
<gene>
    <name evidence="12" type="ORF">FA10DRAFT_266094</name>
</gene>
<comment type="function">
    <text evidence="10">Required for the first step of diphthamide biosynthesis, a post-translational modification of histidine which occurs in elongation factor 2. DPH1 and DPH2 transfer a 3-amino-3-carboxypropyl (ACP) group from S-adenosyl-L-methionine (SAM) to a histidine residue, the reaction is assisted by a reduction system comprising DPH3 and a NADH-dependent reductase. Facilitates the reduction of the catalytic iron-sulfur cluster found in the DPH1 subunit.</text>
</comment>
<dbReference type="PANTHER" id="PTHR10762:SF2">
    <property type="entry name" value="2-(3-AMINO-3-CARBOXYPROPYL)HISTIDINE SYNTHASE SUBUNIT 2"/>
    <property type="match status" value="1"/>
</dbReference>
<dbReference type="EMBL" id="KZ819635">
    <property type="protein sequence ID" value="PWN92309.1"/>
    <property type="molecule type" value="Genomic_DNA"/>
</dbReference>
<evidence type="ECO:0000256" key="10">
    <source>
        <dbReference type="RuleBase" id="RU364133"/>
    </source>
</evidence>
<evidence type="ECO:0000256" key="6">
    <source>
        <dbReference type="ARBA" id="ARBA00023004"/>
    </source>
</evidence>
<dbReference type="InParanoid" id="A0A316YSM8"/>
<dbReference type="SFLD" id="SFLDS00032">
    <property type="entry name" value="Radical_SAM_3-amino-3-carboxyp"/>
    <property type="match status" value="1"/>
</dbReference>
<dbReference type="GO" id="GO:0051536">
    <property type="term" value="F:iron-sulfur cluster binding"/>
    <property type="evidence" value="ECO:0007669"/>
    <property type="project" value="UniProtKB-KW"/>
</dbReference>
<evidence type="ECO:0000256" key="2">
    <source>
        <dbReference type="ARBA" id="ARBA00005156"/>
    </source>
</evidence>
<comment type="function">
    <text evidence="9">Required for the first step of diphthamide biosynthesis, a post-translational modification of histidine which occurs in elongation factor 2. DPH1 and DPH2 transfer a 3-amino-3-carboxypropyl (ACP) group from S-adenosyl-L-methionine (SAM) to a histidine residue, the reaction is assisted by a reduction system comprising DPH3 and a NADH-dependent reductase, predominantly CBR1. Facilitates the reduction of the catalytic iron-sulfur cluster found in the DPH1 subunit.</text>
</comment>
<evidence type="ECO:0000256" key="9">
    <source>
        <dbReference type="ARBA" id="ARBA00054092"/>
    </source>
</evidence>
<keyword evidence="7 10" id="KW-0411">Iron-sulfur</keyword>
<evidence type="ECO:0000256" key="3">
    <source>
        <dbReference type="ARBA" id="ARBA00006179"/>
    </source>
</evidence>
<evidence type="ECO:0000256" key="11">
    <source>
        <dbReference type="SAM" id="MobiDB-lite"/>
    </source>
</evidence>
<dbReference type="SFLD" id="SFLDG01121">
    <property type="entry name" value="Diphthamide_biosynthesis"/>
    <property type="match status" value="1"/>
</dbReference>
<dbReference type="SFLD" id="SFLDF00408">
    <property type="entry name" value="Diphthamide_biosynthesis_famil"/>
    <property type="match status" value="1"/>
</dbReference>